<evidence type="ECO:0000256" key="4">
    <source>
        <dbReference type="ARBA" id="ARBA00022692"/>
    </source>
</evidence>
<evidence type="ECO:0000256" key="1">
    <source>
        <dbReference type="ARBA" id="ARBA00004141"/>
    </source>
</evidence>
<feature type="transmembrane region" description="Helical" evidence="7">
    <location>
        <begin position="80"/>
        <end position="98"/>
    </location>
</feature>
<evidence type="ECO:0000256" key="5">
    <source>
        <dbReference type="ARBA" id="ARBA00022989"/>
    </source>
</evidence>
<evidence type="ECO:0000259" key="8">
    <source>
        <dbReference type="PROSITE" id="PS50850"/>
    </source>
</evidence>
<dbReference type="eggNOG" id="KOG0254">
    <property type="taxonomic scope" value="Eukaryota"/>
</dbReference>
<keyword evidence="3" id="KW-0813">Transport</keyword>
<dbReference type="GO" id="GO:0016020">
    <property type="term" value="C:membrane"/>
    <property type="evidence" value="ECO:0007669"/>
    <property type="project" value="UniProtKB-SubCell"/>
</dbReference>
<dbReference type="Proteomes" id="UP000030752">
    <property type="component" value="Unassembled WGS sequence"/>
</dbReference>
<accession>W2RM43</accession>
<feature type="transmembrane region" description="Helical" evidence="7">
    <location>
        <begin position="429"/>
        <end position="449"/>
    </location>
</feature>
<keyword evidence="10" id="KW-1185">Reference proteome</keyword>
<dbReference type="HOGENOM" id="CLU_001265_30_12_1"/>
<evidence type="ECO:0000313" key="9">
    <source>
        <dbReference type="EMBL" id="ETN37547.1"/>
    </source>
</evidence>
<feature type="transmembrane region" description="Helical" evidence="7">
    <location>
        <begin position="168"/>
        <end position="190"/>
    </location>
</feature>
<dbReference type="AlphaFoldDB" id="W2RM43"/>
<dbReference type="VEuPathDB" id="FungiDB:HMPREF1541_07169"/>
<dbReference type="PRINTS" id="PR00171">
    <property type="entry name" value="SUGRTRNSPORT"/>
</dbReference>
<dbReference type="GO" id="GO:0005351">
    <property type="term" value="F:carbohydrate:proton symporter activity"/>
    <property type="evidence" value="ECO:0007669"/>
    <property type="project" value="TreeGrafter"/>
</dbReference>
<sequence>MSVKRTWSNLALAAYVRVIRNAPRSVVCNGSLFASSLIFASSAIPMTWDQGAGAVVPSLPGFQHHFNISSGSNPGQIRNFVSLVYIGYAIGSALSFFINDHVGRLWSYRVYLFIWLIGQLTAISTPGISGLWASRIISGMGIGGLSVSGPMSLAEIAPTEIRGLLTSWFVVAMGISLFTANFCTLGVYLHVPISRLQYQIVFFAPCIFMALCVICSFFVCESPRWLMIAERRKEAEDTLSKLRGLPLDHPRVQGEIRDIEASISLVGGSEKPTLLELVKETFTKRSNLRRVQQTLMSYALAQLSGANSITSYFVPYMQIISPGGGTTRNMFLSGMYGFSKFWFSLIASFLFIDALGRRNSLFIGAFLQMVSDIYIGVFIKYQQVQTMSKTASEAAVGMLFVHAFGYSVGLLTLPYVFGGELWPNRIRSFGGALSQTFHWLFIYAVKFSIPSLLKNTDNWGAFIFFAGWCFIAIVYVFLVVPEVAGLSVEEIEEVFKGPWFNAYKRSKRSLVRGEVGNLDGHKHDLS</sequence>
<feature type="transmembrane region" description="Helical" evidence="7">
    <location>
        <begin position="136"/>
        <end position="156"/>
    </location>
</feature>
<feature type="transmembrane region" description="Helical" evidence="7">
    <location>
        <begin position="26"/>
        <end position="48"/>
    </location>
</feature>
<gene>
    <name evidence="9" type="ORF">HMPREF1541_07169</name>
</gene>
<feature type="transmembrane region" description="Helical" evidence="7">
    <location>
        <begin position="399"/>
        <end position="417"/>
    </location>
</feature>
<evidence type="ECO:0000256" key="3">
    <source>
        <dbReference type="ARBA" id="ARBA00022448"/>
    </source>
</evidence>
<feature type="transmembrane region" description="Helical" evidence="7">
    <location>
        <begin position="196"/>
        <end position="220"/>
    </location>
</feature>
<feature type="domain" description="Major facilitator superfamily (MFS) profile" evidence="8">
    <location>
        <begin position="35"/>
        <end position="484"/>
    </location>
</feature>
<dbReference type="PROSITE" id="PS50850">
    <property type="entry name" value="MFS"/>
    <property type="match status" value="1"/>
</dbReference>
<dbReference type="InterPro" id="IPR005829">
    <property type="entry name" value="Sugar_transporter_CS"/>
</dbReference>
<dbReference type="InterPro" id="IPR036259">
    <property type="entry name" value="MFS_trans_sf"/>
</dbReference>
<evidence type="ECO:0000256" key="6">
    <source>
        <dbReference type="ARBA" id="ARBA00023136"/>
    </source>
</evidence>
<keyword evidence="4 7" id="KW-0812">Transmembrane</keyword>
<reference evidence="9 10" key="1">
    <citation type="submission" date="2013-03" db="EMBL/GenBank/DDBJ databases">
        <title>The Genome Sequence of Phialophora europaea CBS 101466.</title>
        <authorList>
            <consortium name="The Broad Institute Genomics Platform"/>
            <person name="Cuomo C."/>
            <person name="de Hoog S."/>
            <person name="Gorbushina A."/>
            <person name="Walker B."/>
            <person name="Young S.K."/>
            <person name="Zeng Q."/>
            <person name="Gargeya S."/>
            <person name="Fitzgerald M."/>
            <person name="Haas B."/>
            <person name="Abouelleil A."/>
            <person name="Allen A.W."/>
            <person name="Alvarado L."/>
            <person name="Arachchi H.M."/>
            <person name="Berlin A.M."/>
            <person name="Chapman S.B."/>
            <person name="Gainer-Dewar J."/>
            <person name="Goldberg J."/>
            <person name="Griggs A."/>
            <person name="Gujja S."/>
            <person name="Hansen M."/>
            <person name="Howarth C."/>
            <person name="Imamovic A."/>
            <person name="Ireland A."/>
            <person name="Larimer J."/>
            <person name="McCowan C."/>
            <person name="Murphy C."/>
            <person name="Pearson M."/>
            <person name="Poon T.W."/>
            <person name="Priest M."/>
            <person name="Roberts A."/>
            <person name="Saif S."/>
            <person name="Shea T."/>
            <person name="Sisk P."/>
            <person name="Sykes S."/>
            <person name="Wortman J."/>
            <person name="Nusbaum C."/>
            <person name="Birren B."/>
        </authorList>
    </citation>
    <scope>NUCLEOTIDE SEQUENCE [LARGE SCALE GENOMIC DNA]</scope>
    <source>
        <strain evidence="9 10">CBS 101466</strain>
    </source>
</reference>
<dbReference type="InParanoid" id="W2RM43"/>
<dbReference type="PANTHER" id="PTHR48022">
    <property type="entry name" value="PLASTIDIC GLUCOSE TRANSPORTER 4"/>
    <property type="match status" value="1"/>
</dbReference>
<keyword evidence="5 7" id="KW-1133">Transmembrane helix</keyword>
<protein>
    <recommendedName>
        <fullName evidence="8">Major facilitator superfamily (MFS) profile domain-containing protein</fullName>
    </recommendedName>
</protein>
<comment type="subcellular location">
    <subcellularLocation>
        <location evidence="1">Membrane</location>
        <topology evidence="1">Multi-pass membrane protein</topology>
    </subcellularLocation>
</comment>
<dbReference type="Gene3D" id="1.20.1250.20">
    <property type="entry name" value="MFS general substrate transporter like domains"/>
    <property type="match status" value="1"/>
</dbReference>
<dbReference type="InterPro" id="IPR005828">
    <property type="entry name" value="MFS_sugar_transport-like"/>
</dbReference>
<dbReference type="OrthoDB" id="508119at2759"/>
<dbReference type="RefSeq" id="XP_008719716.1">
    <property type="nucleotide sequence ID" value="XM_008721494.1"/>
</dbReference>
<dbReference type="InterPro" id="IPR050360">
    <property type="entry name" value="MFS_Sugar_Transporters"/>
</dbReference>
<keyword evidence="6 7" id="KW-0472">Membrane</keyword>
<feature type="transmembrane region" description="Helical" evidence="7">
    <location>
        <begin position="461"/>
        <end position="480"/>
    </location>
</feature>
<dbReference type="GeneID" id="19974508"/>
<feature type="transmembrane region" description="Helical" evidence="7">
    <location>
        <begin position="110"/>
        <end position="130"/>
    </location>
</feature>
<feature type="transmembrane region" description="Helical" evidence="7">
    <location>
        <begin position="295"/>
        <end position="314"/>
    </location>
</feature>
<dbReference type="InterPro" id="IPR020846">
    <property type="entry name" value="MFS_dom"/>
</dbReference>
<evidence type="ECO:0000313" key="10">
    <source>
        <dbReference type="Proteomes" id="UP000030752"/>
    </source>
</evidence>
<feature type="transmembrane region" description="Helical" evidence="7">
    <location>
        <begin position="359"/>
        <end position="379"/>
    </location>
</feature>
<evidence type="ECO:0000256" key="2">
    <source>
        <dbReference type="ARBA" id="ARBA00010992"/>
    </source>
</evidence>
<dbReference type="Pfam" id="PF00083">
    <property type="entry name" value="Sugar_tr"/>
    <property type="match status" value="1"/>
</dbReference>
<feature type="transmembrane region" description="Helical" evidence="7">
    <location>
        <begin position="334"/>
        <end position="352"/>
    </location>
</feature>
<dbReference type="EMBL" id="KB822723">
    <property type="protein sequence ID" value="ETN37547.1"/>
    <property type="molecule type" value="Genomic_DNA"/>
</dbReference>
<organism evidence="9 10">
    <name type="scientific">Cyphellophora europaea (strain CBS 101466)</name>
    <name type="common">Phialophora europaea</name>
    <dbReference type="NCBI Taxonomy" id="1220924"/>
    <lineage>
        <taxon>Eukaryota</taxon>
        <taxon>Fungi</taxon>
        <taxon>Dikarya</taxon>
        <taxon>Ascomycota</taxon>
        <taxon>Pezizomycotina</taxon>
        <taxon>Eurotiomycetes</taxon>
        <taxon>Chaetothyriomycetidae</taxon>
        <taxon>Chaetothyriales</taxon>
        <taxon>Cyphellophoraceae</taxon>
        <taxon>Cyphellophora</taxon>
    </lineage>
</organism>
<dbReference type="SUPFAM" id="SSF103473">
    <property type="entry name" value="MFS general substrate transporter"/>
    <property type="match status" value="1"/>
</dbReference>
<comment type="similarity">
    <text evidence="2">Belongs to the major facilitator superfamily. Sugar transporter (TC 2.A.1.1) family.</text>
</comment>
<dbReference type="InterPro" id="IPR003663">
    <property type="entry name" value="Sugar/inositol_transpt"/>
</dbReference>
<name>W2RM43_CYPE1</name>
<dbReference type="PANTHER" id="PTHR48022:SF59">
    <property type="entry name" value="MAJOR FACILITATOR SUPERFAMILY (MFS) PROFILE DOMAIN-CONTAINING PROTEIN"/>
    <property type="match status" value="1"/>
</dbReference>
<dbReference type="PROSITE" id="PS00216">
    <property type="entry name" value="SUGAR_TRANSPORT_1"/>
    <property type="match status" value="1"/>
</dbReference>
<evidence type="ECO:0000256" key="7">
    <source>
        <dbReference type="SAM" id="Phobius"/>
    </source>
</evidence>
<proteinExistence type="inferred from homology"/>